<dbReference type="Gene3D" id="3.40.30.10">
    <property type="entry name" value="Glutaredoxin"/>
    <property type="match status" value="1"/>
</dbReference>
<sequence length="247" mass="28709">MPKNWVQSIVSHMDNYYSADLLLYIHPLASFCHKVLIALYENGTEFEPRIVDFLKEDSSAAELFAYWPVGKIPLLRDRKRKKTIPETSIIIEYLDVHYPGPIKLIPMDEELAFETRLWDRFFDLYISVPIQKIVVDRLRPNGQNDLLGVEEAYNTLKTSYDMVENQLSSQGLITGDHFTMADCSAVPALFYADTIVSFRNTHPKTTAYFERLLERPSVKRTIDEAEPYFHMYPLSDKISKRFRKIGS</sequence>
<name>N1VT71_9LEPT</name>
<dbReference type="PROSITE" id="PS50405">
    <property type="entry name" value="GST_CTER"/>
    <property type="match status" value="1"/>
</dbReference>
<dbReference type="AlphaFoldDB" id="N1VT71"/>
<organism evidence="3 4">
    <name type="scientific">Leptospira terpstrae serovar Hualin str. LT 11-33 = ATCC 700639</name>
    <dbReference type="NCBI Taxonomy" id="1257025"/>
    <lineage>
        <taxon>Bacteria</taxon>
        <taxon>Pseudomonadati</taxon>
        <taxon>Spirochaetota</taxon>
        <taxon>Spirochaetia</taxon>
        <taxon>Leptospirales</taxon>
        <taxon>Leptospiraceae</taxon>
        <taxon>Leptospira</taxon>
    </lineage>
</organism>
<dbReference type="InterPro" id="IPR010987">
    <property type="entry name" value="Glutathione-S-Trfase_C-like"/>
</dbReference>
<comment type="caution">
    <text evidence="3">The sequence shown here is derived from an EMBL/GenBank/DDBJ whole genome shotgun (WGS) entry which is preliminary data.</text>
</comment>
<dbReference type="Proteomes" id="UP000012371">
    <property type="component" value="Unassembled WGS sequence"/>
</dbReference>
<evidence type="ECO:0000259" key="1">
    <source>
        <dbReference type="PROSITE" id="PS50404"/>
    </source>
</evidence>
<dbReference type="PANTHER" id="PTHR44051:SF8">
    <property type="entry name" value="GLUTATHIONE S-TRANSFERASE GSTA"/>
    <property type="match status" value="1"/>
</dbReference>
<dbReference type="SUPFAM" id="SSF47616">
    <property type="entry name" value="GST C-terminal domain-like"/>
    <property type="match status" value="1"/>
</dbReference>
<evidence type="ECO:0000259" key="2">
    <source>
        <dbReference type="PROSITE" id="PS50405"/>
    </source>
</evidence>
<evidence type="ECO:0000313" key="4">
    <source>
        <dbReference type="Proteomes" id="UP000012371"/>
    </source>
</evidence>
<proteinExistence type="predicted"/>
<dbReference type="InterPro" id="IPR040079">
    <property type="entry name" value="Glutathione_S-Trfase"/>
</dbReference>
<dbReference type="CDD" id="cd00299">
    <property type="entry name" value="GST_C_family"/>
    <property type="match status" value="1"/>
</dbReference>
<dbReference type="InterPro" id="IPR004045">
    <property type="entry name" value="Glutathione_S-Trfase_N"/>
</dbReference>
<dbReference type="PROSITE" id="PS50404">
    <property type="entry name" value="GST_NTER"/>
    <property type="match status" value="1"/>
</dbReference>
<keyword evidence="4" id="KW-1185">Reference proteome</keyword>
<protein>
    <submittedName>
        <fullName evidence="3">Glutathione S-transferase</fullName>
    </submittedName>
</protein>
<dbReference type="PANTHER" id="PTHR44051">
    <property type="entry name" value="GLUTATHIONE S-TRANSFERASE-RELATED"/>
    <property type="match status" value="1"/>
</dbReference>
<accession>N1VT71</accession>
<feature type="domain" description="GST N-terminal" evidence="1">
    <location>
        <begin position="19"/>
        <end position="102"/>
    </location>
</feature>
<dbReference type="InterPro" id="IPR036249">
    <property type="entry name" value="Thioredoxin-like_sf"/>
</dbReference>
<gene>
    <name evidence="3" type="ORF">LEP1GSC203_0804</name>
</gene>
<dbReference type="STRING" id="1257025.LEP1GSC203_0804"/>
<dbReference type="SFLD" id="SFLDG00358">
    <property type="entry name" value="Main_(cytGST)"/>
    <property type="match status" value="1"/>
</dbReference>
<reference evidence="3" key="1">
    <citation type="submission" date="2013-03" db="EMBL/GenBank/DDBJ databases">
        <authorList>
            <person name="Harkins D.M."/>
            <person name="Durkin A.S."/>
            <person name="Brinkac L.M."/>
            <person name="Haft D.H."/>
            <person name="Selengut J.D."/>
            <person name="Sanka R."/>
            <person name="DePew J."/>
            <person name="Purushe J."/>
            <person name="Hartskeerl R.A."/>
            <person name="Ahmed A."/>
            <person name="van der Linden H."/>
            <person name="Goris M.G.A."/>
            <person name="Vinetz J.M."/>
            <person name="Sutton G.G."/>
            <person name="Nierman W.C."/>
            <person name="Fouts D.E."/>
        </authorList>
    </citation>
    <scope>NUCLEOTIDE SEQUENCE [LARGE SCALE GENOMIC DNA]</scope>
    <source>
        <strain evidence="3">LT 11-33</strain>
    </source>
</reference>
<dbReference type="Pfam" id="PF13417">
    <property type="entry name" value="GST_N_3"/>
    <property type="match status" value="1"/>
</dbReference>
<dbReference type="GO" id="GO:0016740">
    <property type="term" value="F:transferase activity"/>
    <property type="evidence" value="ECO:0007669"/>
    <property type="project" value="UniProtKB-KW"/>
</dbReference>
<dbReference type="SUPFAM" id="SSF52833">
    <property type="entry name" value="Thioredoxin-like"/>
    <property type="match status" value="1"/>
</dbReference>
<dbReference type="CDD" id="cd00570">
    <property type="entry name" value="GST_N_family"/>
    <property type="match status" value="1"/>
</dbReference>
<dbReference type="Pfam" id="PF13410">
    <property type="entry name" value="GST_C_2"/>
    <property type="match status" value="1"/>
</dbReference>
<evidence type="ECO:0000313" key="3">
    <source>
        <dbReference type="EMBL" id="EMY60172.1"/>
    </source>
</evidence>
<dbReference type="Gene3D" id="1.20.1050.10">
    <property type="match status" value="1"/>
</dbReference>
<dbReference type="SFLD" id="SFLDS00019">
    <property type="entry name" value="Glutathione_Transferase_(cytos"/>
    <property type="match status" value="1"/>
</dbReference>
<dbReference type="InterPro" id="IPR036282">
    <property type="entry name" value="Glutathione-S-Trfase_C_sf"/>
</dbReference>
<dbReference type="EMBL" id="AOGW02000018">
    <property type="protein sequence ID" value="EMY60172.1"/>
    <property type="molecule type" value="Genomic_DNA"/>
</dbReference>
<feature type="domain" description="GST C-terminal" evidence="2">
    <location>
        <begin position="108"/>
        <end position="234"/>
    </location>
</feature>